<reference evidence="1 2" key="4">
    <citation type="journal article" date="2011" name="BMC Genomics">
        <title>RNA-Seq improves annotation of protein-coding genes in the cucumber genome.</title>
        <authorList>
            <person name="Li Z."/>
            <person name="Zhang Z."/>
            <person name="Yan P."/>
            <person name="Huang S."/>
            <person name="Fei Z."/>
            <person name="Lin K."/>
        </authorList>
    </citation>
    <scope>NUCLEOTIDE SEQUENCE [LARGE SCALE GENOMIC DNA]</scope>
    <source>
        <strain evidence="2">cv. 9930</strain>
    </source>
</reference>
<reference evidence="1 2" key="2">
    <citation type="journal article" date="2009" name="PLoS ONE">
        <title>An integrated genetic and cytogenetic map of the cucumber genome.</title>
        <authorList>
            <person name="Ren Y."/>
            <person name="Zhang Z."/>
            <person name="Liu J."/>
            <person name="Staub J.E."/>
            <person name="Han Y."/>
            <person name="Cheng Z."/>
            <person name="Li X."/>
            <person name="Lu J."/>
            <person name="Miao H."/>
            <person name="Kang H."/>
            <person name="Xie B."/>
            <person name="Gu X."/>
            <person name="Wang X."/>
            <person name="Du Y."/>
            <person name="Jin W."/>
            <person name="Huang S."/>
        </authorList>
    </citation>
    <scope>NUCLEOTIDE SEQUENCE [LARGE SCALE GENOMIC DNA]</scope>
    <source>
        <strain evidence="2">cv. 9930</strain>
    </source>
</reference>
<evidence type="ECO:0000313" key="2">
    <source>
        <dbReference type="Proteomes" id="UP000029981"/>
    </source>
</evidence>
<reference evidence="1 2" key="1">
    <citation type="journal article" date="2009" name="Nat. Genet.">
        <title>The genome of the cucumber, Cucumis sativus L.</title>
        <authorList>
            <person name="Huang S."/>
            <person name="Li R."/>
            <person name="Zhang Z."/>
            <person name="Li L."/>
            <person name="Gu X."/>
            <person name="Fan W."/>
            <person name="Lucas W.J."/>
            <person name="Wang X."/>
            <person name="Xie B."/>
            <person name="Ni P."/>
            <person name="Ren Y."/>
            <person name="Zhu H."/>
            <person name="Li J."/>
            <person name="Lin K."/>
            <person name="Jin W."/>
            <person name="Fei Z."/>
            <person name="Li G."/>
            <person name="Staub J."/>
            <person name="Kilian A."/>
            <person name="van der Vossen E.A."/>
            <person name="Wu Y."/>
            <person name="Guo J."/>
            <person name="He J."/>
            <person name="Jia Z."/>
            <person name="Ren Y."/>
            <person name="Tian G."/>
            <person name="Lu Y."/>
            <person name="Ruan J."/>
            <person name="Qian W."/>
            <person name="Wang M."/>
            <person name="Huang Q."/>
            <person name="Li B."/>
            <person name="Xuan Z."/>
            <person name="Cao J."/>
            <person name="Asan"/>
            <person name="Wu Z."/>
            <person name="Zhang J."/>
            <person name="Cai Q."/>
            <person name="Bai Y."/>
            <person name="Zhao B."/>
            <person name="Han Y."/>
            <person name="Li Y."/>
            <person name="Li X."/>
            <person name="Wang S."/>
            <person name="Shi Q."/>
            <person name="Liu S."/>
            <person name="Cho W.K."/>
            <person name="Kim J.Y."/>
            <person name="Xu Y."/>
            <person name="Heller-Uszynska K."/>
            <person name="Miao H."/>
            <person name="Cheng Z."/>
            <person name="Zhang S."/>
            <person name="Wu J."/>
            <person name="Yang Y."/>
            <person name="Kang H."/>
            <person name="Li M."/>
            <person name="Liang H."/>
            <person name="Ren X."/>
            <person name="Shi Z."/>
            <person name="Wen M."/>
            <person name="Jian M."/>
            <person name="Yang H."/>
            <person name="Zhang G."/>
            <person name="Yang Z."/>
            <person name="Chen R."/>
            <person name="Liu S."/>
            <person name="Li J."/>
            <person name="Ma L."/>
            <person name="Liu H."/>
            <person name="Zhou Y."/>
            <person name="Zhao J."/>
            <person name="Fang X."/>
            <person name="Li G."/>
            <person name="Fang L."/>
            <person name="Li Y."/>
            <person name="Liu D."/>
            <person name="Zheng H."/>
            <person name="Zhang Y."/>
            <person name="Qin N."/>
            <person name="Li Z."/>
            <person name="Yang G."/>
            <person name="Yang S."/>
            <person name="Bolund L."/>
            <person name="Kristiansen K."/>
            <person name="Zheng H."/>
            <person name="Li S."/>
            <person name="Zhang X."/>
            <person name="Yang H."/>
            <person name="Wang J."/>
            <person name="Sun R."/>
            <person name="Zhang B."/>
            <person name="Jiang S."/>
            <person name="Wang J."/>
            <person name="Du Y."/>
            <person name="Li S."/>
        </authorList>
    </citation>
    <scope>NUCLEOTIDE SEQUENCE [LARGE SCALE GENOMIC DNA]</scope>
    <source>
        <strain evidence="2">cv. 9930</strain>
    </source>
</reference>
<keyword evidence="2" id="KW-1185">Reference proteome</keyword>
<dbReference type="AlphaFoldDB" id="A0A0A0KLV3"/>
<evidence type="ECO:0000313" key="1">
    <source>
        <dbReference type="EMBL" id="KGN50548.1"/>
    </source>
</evidence>
<organism evidence="1 2">
    <name type="scientific">Cucumis sativus</name>
    <name type="common">Cucumber</name>
    <dbReference type="NCBI Taxonomy" id="3659"/>
    <lineage>
        <taxon>Eukaryota</taxon>
        <taxon>Viridiplantae</taxon>
        <taxon>Streptophyta</taxon>
        <taxon>Embryophyta</taxon>
        <taxon>Tracheophyta</taxon>
        <taxon>Spermatophyta</taxon>
        <taxon>Magnoliopsida</taxon>
        <taxon>eudicotyledons</taxon>
        <taxon>Gunneridae</taxon>
        <taxon>Pentapetalae</taxon>
        <taxon>rosids</taxon>
        <taxon>fabids</taxon>
        <taxon>Cucurbitales</taxon>
        <taxon>Cucurbitaceae</taxon>
        <taxon>Benincaseae</taxon>
        <taxon>Cucumis</taxon>
    </lineage>
</organism>
<sequence>MTFSPGGKNFAFLLACQILFHELTVTKIGRSLIGMLNFLGYGLDGIRLPIEAGYVNLNAGKIDKVVWTFRNKIANSWKMNTNAAWLENVGSRGISWMVCDSDGSLSALVRNSSMPNDL</sequence>
<gene>
    <name evidence="1" type="ORF">Csa_5G182040</name>
</gene>
<protein>
    <submittedName>
        <fullName evidence="1">Uncharacterized protein</fullName>
    </submittedName>
</protein>
<dbReference type="EMBL" id="CM002926">
    <property type="protein sequence ID" value="KGN50548.1"/>
    <property type="molecule type" value="Genomic_DNA"/>
</dbReference>
<name>A0A0A0KLV3_CUCSA</name>
<accession>A0A0A0KLV3</accession>
<proteinExistence type="predicted"/>
<reference evidence="1 2" key="3">
    <citation type="journal article" date="2010" name="BMC Genomics">
        <title>Transcriptome sequencing and comparative analysis of cucumber flowers with different sex types.</title>
        <authorList>
            <person name="Guo S."/>
            <person name="Zheng Y."/>
            <person name="Joung J.G."/>
            <person name="Liu S."/>
            <person name="Zhang Z."/>
            <person name="Crasta O.R."/>
            <person name="Sobral B.W."/>
            <person name="Xu Y."/>
            <person name="Huang S."/>
            <person name="Fei Z."/>
        </authorList>
    </citation>
    <scope>NUCLEOTIDE SEQUENCE [LARGE SCALE GENOMIC DNA]</scope>
    <source>
        <strain evidence="2">cv. 9930</strain>
    </source>
</reference>
<dbReference type="Proteomes" id="UP000029981">
    <property type="component" value="Chromosome 5"/>
</dbReference>
<dbReference type="Gramene" id="KGN50548">
    <property type="protein sequence ID" value="KGN50548"/>
    <property type="gene ID" value="Csa_5G182040"/>
</dbReference>